<evidence type="ECO:0000256" key="12">
    <source>
        <dbReference type="ARBA" id="ARBA00023316"/>
    </source>
</evidence>
<comment type="pathway">
    <text evidence="2 14">Cell wall biogenesis; peptidoglycan biosynthesis.</text>
</comment>
<dbReference type="InterPro" id="IPR013221">
    <property type="entry name" value="Mur_ligase_cen"/>
</dbReference>
<evidence type="ECO:0000259" key="15">
    <source>
        <dbReference type="Pfam" id="PF01225"/>
    </source>
</evidence>
<dbReference type="Gene3D" id="3.90.190.20">
    <property type="entry name" value="Mur ligase, C-terminal domain"/>
    <property type="match status" value="1"/>
</dbReference>
<keyword evidence="10 14" id="KW-0573">Peptidoglycan synthesis</keyword>
<keyword evidence="11 14" id="KW-0131">Cell cycle</keyword>
<evidence type="ECO:0000259" key="16">
    <source>
        <dbReference type="Pfam" id="PF02875"/>
    </source>
</evidence>
<evidence type="ECO:0000256" key="10">
    <source>
        <dbReference type="ARBA" id="ARBA00022984"/>
    </source>
</evidence>
<dbReference type="SUPFAM" id="SSF53623">
    <property type="entry name" value="MurD-like peptide ligases, catalytic domain"/>
    <property type="match status" value="1"/>
</dbReference>
<evidence type="ECO:0000256" key="2">
    <source>
        <dbReference type="ARBA" id="ARBA00004752"/>
    </source>
</evidence>
<gene>
    <name evidence="14" type="primary">murC</name>
    <name evidence="18" type="ORF">DFR64_1208</name>
</gene>
<dbReference type="InterPro" id="IPR005758">
    <property type="entry name" value="UDP-N-AcMur_Ala_ligase_MurC"/>
</dbReference>
<evidence type="ECO:0000259" key="17">
    <source>
        <dbReference type="Pfam" id="PF08245"/>
    </source>
</evidence>
<accession>A0A347ZS24</accession>
<dbReference type="EC" id="6.3.2.8" evidence="3 14"/>
<keyword evidence="19" id="KW-1185">Reference proteome</keyword>
<evidence type="ECO:0000256" key="6">
    <source>
        <dbReference type="ARBA" id="ARBA00022618"/>
    </source>
</evidence>
<dbReference type="InterPro" id="IPR036565">
    <property type="entry name" value="Mur-like_cat_sf"/>
</dbReference>
<dbReference type="Pfam" id="PF02875">
    <property type="entry name" value="Mur_ligase_C"/>
    <property type="match status" value="1"/>
</dbReference>
<dbReference type="InterPro" id="IPR050061">
    <property type="entry name" value="MurCDEF_pg_biosynth"/>
</dbReference>
<keyword evidence="9 14" id="KW-0133">Cell shape</keyword>
<keyword evidence="8 14" id="KW-0067">ATP-binding</keyword>
<dbReference type="RefSeq" id="WP_116224462.1">
    <property type="nucleotide sequence ID" value="NZ_AP018437.1"/>
</dbReference>
<dbReference type="UniPathway" id="UPA00219"/>
<dbReference type="InterPro" id="IPR004101">
    <property type="entry name" value="Mur_ligase_C"/>
</dbReference>
<keyword evidence="4 14" id="KW-0963">Cytoplasm</keyword>
<name>A0A347ZS24_9CHLR</name>
<dbReference type="Gene3D" id="3.40.1190.10">
    <property type="entry name" value="Mur-like, catalytic domain"/>
    <property type="match status" value="1"/>
</dbReference>
<reference evidence="18 19" key="1">
    <citation type="submission" date="2018-08" db="EMBL/GenBank/DDBJ databases">
        <title>Genomic Encyclopedia of Type Strains, Phase IV (KMG-IV): sequencing the most valuable type-strain genomes for metagenomic binning, comparative biology and taxonomic classification.</title>
        <authorList>
            <person name="Goeker M."/>
        </authorList>
    </citation>
    <scope>NUCLEOTIDE SEQUENCE [LARGE SCALE GENOMIC DNA]</scope>
    <source>
        <strain evidence="18 19">DSM 23923</strain>
    </source>
</reference>
<dbReference type="OrthoDB" id="9804126at2"/>
<dbReference type="SUPFAM" id="SSF53244">
    <property type="entry name" value="MurD-like peptide ligases, peptide-binding domain"/>
    <property type="match status" value="1"/>
</dbReference>
<evidence type="ECO:0000256" key="4">
    <source>
        <dbReference type="ARBA" id="ARBA00022490"/>
    </source>
</evidence>
<evidence type="ECO:0000256" key="1">
    <source>
        <dbReference type="ARBA" id="ARBA00004496"/>
    </source>
</evidence>
<comment type="similarity">
    <text evidence="14">Belongs to the MurCDEF family.</text>
</comment>
<dbReference type="GO" id="GO:0008763">
    <property type="term" value="F:UDP-N-acetylmuramate-L-alanine ligase activity"/>
    <property type="evidence" value="ECO:0007669"/>
    <property type="project" value="UniProtKB-UniRule"/>
</dbReference>
<keyword evidence="12 14" id="KW-0961">Cell wall biogenesis/degradation</keyword>
<dbReference type="Pfam" id="PF08245">
    <property type="entry name" value="Mur_ligase_M"/>
    <property type="match status" value="1"/>
</dbReference>
<dbReference type="SUPFAM" id="SSF51984">
    <property type="entry name" value="MurCD N-terminal domain"/>
    <property type="match status" value="1"/>
</dbReference>
<dbReference type="GO" id="GO:0005737">
    <property type="term" value="C:cytoplasm"/>
    <property type="evidence" value="ECO:0007669"/>
    <property type="project" value="UniProtKB-SubCell"/>
</dbReference>
<feature type="domain" description="Mur ligase N-terminal catalytic" evidence="15">
    <location>
        <begin position="3"/>
        <end position="100"/>
    </location>
</feature>
<dbReference type="EMBL" id="QUMS01000001">
    <property type="protein sequence ID" value="REG11330.1"/>
    <property type="molecule type" value="Genomic_DNA"/>
</dbReference>
<dbReference type="InterPro" id="IPR000713">
    <property type="entry name" value="Mur_ligase_N"/>
</dbReference>
<dbReference type="GO" id="GO:0009252">
    <property type="term" value="P:peptidoglycan biosynthetic process"/>
    <property type="evidence" value="ECO:0007669"/>
    <property type="project" value="UniProtKB-UniRule"/>
</dbReference>
<comment type="catalytic activity">
    <reaction evidence="13 14">
        <text>UDP-N-acetyl-alpha-D-muramate + L-alanine + ATP = UDP-N-acetyl-alpha-D-muramoyl-L-alanine + ADP + phosphate + H(+)</text>
        <dbReference type="Rhea" id="RHEA:23372"/>
        <dbReference type="ChEBI" id="CHEBI:15378"/>
        <dbReference type="ChEBI" id="CHEBI:30616"/>
        <dbReference type="ChEBI" id="CHEBI:43474"/>
        <dbReference type="ChEBI" id="CHEBI:57972"/>
        <dbReference type="ChEBI" id="CHEBI:70757"/>
        <dbReference type="ChEBI" id="CHEBI:83898"/>
        <dbReference type="ChEBI" id="CHEBI:456216"/>
        <dbReference type="EC" id="6.3.2.8"/>
    </reaction>
</comment>
<comment type="caution">
    <text evidence="18">The sequence shown here is derived from an EMBL/GenBank/DDBJ whole genome shotgun (WGS) entry which is preliminary data.</text>
</comment>
<dbReference type="PANTHER" id="PTHR43445:SF3">
    <property type="entry name" value="UDP-N-ACETYLMURAMATE--L-ALANINE LIGASE"/>
    <property type="match status" value="1"/>
</dbReference>
<dbReference type="AlphaFoldDB" id="A0A347ZS24"/>
<evidence type="ECO:0000256" key="3">
    <source>
        <dbReference type="ARBA" id="ARBA00012211"/>
    </source>
</evidence>
<keyword evidence="6 14" id="KW-0132">Cell division</keyword>
<dbReference type="PANTHER" id="PTHR43445">
    <property type="entry name" value="UDP-N-ACETYLMURAMATE--L-ALANINE LIGASE-RELATED"/>
    <property type="match status" value="1"/>
</dbReference>
<dbReference type="Pfam" id="PF01225">
    <property type="entry name" value="Mur_ligase"/>
    <property type="match status" value="1"/>
</dbReference>
<keyword evidence="7 14" id="KW-0547">Nucleotide-binding</keyword>
<feature type="domain" description="Mur ligase C-terminal" evidence="16">
    <location>
        <begin position="315"/>
        <end position="442"/>
    </location>
</feature>
<dbReference type="Proteomes" id="UP000256388">
    <property type="component" value="Unassembled WGS sequence"/>
</dbReference>
<comment type="subcellular location">
    <subcellularLocation>
        <location evidence="1 14">Cytoplasm</location>
    </subcellularLocation>
</comment>
<sequence length="459" mass="49929">MTHYHFIGIGGTGLSPIARILLERGQQVSGSDLLLSPMAEELQTLGAAVQIGHKAGNVQGADIVIRSSAVPDNNVEVAAARQAGIPVLKRVDFLKELTAGQKVIAVAGTHGKTTTTAMITWCLNALGADPSYVVGGMVKNLHKNAHAGKGAFFVIEADEYDGMFLGLRPDILVVTNIEHDHPDCYPTPQEYYQAFHKLSALIVPQGKLIACSSHPGTQRLMQEVRESVTTLPYGTEMEDTYRVSAIHHNPGCGVSFNLDIQNEGLVVNSYTDIQLSIPGNHNALDAAAALAALYEAGFPLEPAIHALREFSGTGRRFDIQGVVNGITVIDDYAHHPTEIRSTLSAARCRYPDSQIWAVWQPHTYSRTRELINEFKDAFNDCDHVIVTEIYASREKPQDFSSQAVLDLMQHPDARQIAELKDVSAYLCEHLRSGDVLLVLSAGDADQISRDVLTYLKGGA</sequence>
<dbReference type="GO" id="GO:0005524">
    <property type="term" value="F:ATP binding"/>
    <property type="evidence" value="ECO:0007669"/>
    <property type="project" value="UniProtKB-UniRule"/>
</dbReference>
<evidence type="ECO:0000256" key="13">
    <source>
        <dbReference type="ARBA" id="ARBA00047833"/>
    </source>
</evidence>
<dbReference type="GO" id="GO:0008360">
    <property type="term" value="P:regulation of cell shape"/>
    <property type="evidence" value="ECO:0007669"/>
    <property type="project" value="UniProtKB-KW"/>
</dbReference>
<dbReference type="InterPro" id="IPR036615">
    <property type="entry name" value="Mur_ligase_C_dom_sf"/>
</dbReference>
<comment type="function">
    <text evidence="14">Cell wall formation.</text>
</comment>
<dbReference type="GO" id="GO:0051301">
    <property type="term" value="P:cell division"/>
    <property type="evidence" value="ECO:0007669"/>
    <property type="project" value="UniProtKB-KW"/>
</dbReference>
<evidence type="ECO:0000256" key="8">
    <source>
        <dbReference type="ARBA" id="ARBA00022840"/>
    </source>
</evidence>
<evidence type="ECO:0000256" key="5">
    <source>
        <dbReference type="ARBA" id="ARBA00022598"/>
    </source>
</evidence>
<keyword evidence="5 14" id="KW-0436">Ligase</keyword>
<evidence type="ECO:0000256" key="9">
    <source>
        <dbReference type="ARBA" id="ARBA00022960"/>
    </source>
</evidence>
<evidence type="ECO:0000256" key="11">
    <source>
        <dbReference type="ARBA" id="ARBA00023306"/>
    </source>
</evidence>
<feature type="binding site" evidence="14">
    <location>
        <begin position="108"/>
        <end position="114"/>
    </location>
    <ligand>
        <name>ATP</name>
        <dbReference type="ChEBI" id="CHEBI:30616"/>
    </ligand>
</feature>
<dbReference type="HAMAP" id="MF_00046">
    <property type="entry name" value="MurC"/>
    <property type="match status" value="1"/>
</dbReference>
<evidence type="ECO:0000256" key="7">
    <source>
        <dbReference type="ARBA" id="ARBA00022741"/>
    </source>
</evidence>
<dbReference type="Gene3D" id="3.40.50.720">
    <property type="entry name" value="NAD(P)-binding Rossmann-like Domain"/>
    <property type="match status" value="1"/>
</dbReference>
<dbReference type="GO" id="GO:0071555">
    <property type="term" value="P:cell wall organization"/>
    <property type="evidence" value="ECO:0007669"/>
    <property type="project" value="UniProtKB-KW"/>
</dbReference>
<evidence type="ECO:0000313" key="18">
    <source>
        <dbReference type="EMBL" id="REG11330.1"/>
    </source>
</evidence>
<organism evidence="18 19">
    <name type="scientific">Pelolinea submarina</name>
    <dbReference type="NCBI Taxonomy" id="913107"/>
    <lineage>
        <taxon>Bacteria</taxon>
        <taxon>Bacillati</taxon>
        <taxon>Chloroflexota</taxon>
        <taxon>Anaerolineae</taxon>
        <taxon>Anaerolineales</taxon>
        <taxon>Anaerolineaceae</taxon>
        <taxon>Pelolinea</taxon>
    </lineage>
</organism>
<dbReference type="NCBIfam" id="TIGR01082">
    <property type="entry name" value="murC"/>
    <property type="match status" value="1"/>
</dbReference>
<evidence type="ECO:0000256" key="14">
    <source>
        <dbReference type="HAMAP-Rule" id="MF_00046"/>
    </source>
</evidence>
<proteinExistence type="inferred from homology"/>
<evidence type="ECO:0000313" key="19">
    <source>
        <dbReference type="Proteomes" id="UP000256388"/>
    </source>
</evidence>
<protein>
    <recommendedName>
        <fullName evidence="3 14">UDP-N-acetylmuramate--L-alanine ligase</fullName>
        <ecNumber evidence="3 14">6.3.2.8</ecNumber>
    </recommendedName>
    <alternativeName>
        <fullName evidence="14">UDP-N-acetylmuramoyl-L-alanine synthetase</fullName>
    </alternativeName>
</protein>
<feature type="domain" description="Mur ligase central" evidence="17">
    <location>
        <begin position="106"/>
        <end position="292"/>
    </location>
</feature>